<evidence type="ECO:0000256" key="1">
    <source>
        <dbReference type="ARBA" id="ARBA00022729"/>
    </source>
</evidence>
<dbReference type="Pfam" id="PF24249">
    <property type="entry name" value="DUF7452"/>
    <property type="match status" value="2"/>
</dbReference>
<keyword evidence="1" id="KW-0732">Signal</keyword>
<feature type="domain" description="Secretion system C-terminal sorting" evidence="2">
    <location>
        <begin position="334"/>
        <end position="402"/>
    </location>
</feature>
<dbReference type="NCBIfam" id="TIGR04183">
    <property type="entry name" value="Por_Secre_tail"/>
    <property type="match status" value="1"/>
</dbReference>
<sequence length="404" mass="43734">MVIPSSKKGDSPLTITRQYLLIIKTMRATFGVSNLINNLKLSIMKTIFTFLSMLLFTVALAQDKVFVHTATASNISAAATILDHPDLNGNGSANFIVTHNLENGGVQYNDHVTGTFYSTSLSQWAVFNEDGTDMVEGSSYNIYIPDGGKMINVEADGSSYELQLNDPDINGNPNAVMVYATYWNPNSVYNDNNHGFYYNSTENRWYIYNEETTVDIPAGAVFSILIDEGTGGATAFSHSATASNIVSNYTIIDHPSLNGKPNAYPVIAHNWGTGGDASNIVMDNTFGVWYDGSNWTIYTEDVSPMPENAKFNVYVADPTLGVEENETIAAVSSYPNPTNGKVTFTANEAISTIAIYNILGQEVQQVSGNNSNAFTMDISGLASGNYIAKVQAGNAVQSVKLIKI</sequence>
<organism evidence="4 5">
    <name type="scientific">Marixanthomonas spongiae</name>
    <dbReference type="NCBI Taxonomy" id="2174845"/>
    <lineage>
        <taxon>Bacteria</taxon>
        <taxon>Pseudomonadati</taxon>
        <taxon>Bacteroidota</taxon>
        <taxon>Flavobacteriia</taxon>
        <taxon>Flavobacteriales</taxon>
        <taxon>Flavobacteriaceae</taxon>
        <taxon>Marixanthomonas</taxon>
    </lineage>
</organism>
<feature type="domain" description="DUF7452" evidence="3">
    <location>
        <begin position="56"/>
        <end position="144"/>
    </location>
</feature>
<dbReference type="Pfam" id="PF18962">
    <property type="entry name" value="Por_Secre_tail"/>
    <property type="match status" value="1"/>
</dbReference>
<accession>A0A2U0HZL8</accession>
<dbReference type="InterPro" id="IPR055875">
    <property type="entry name" value="DUF7452"/>
</dbReference>
<dbReference type="AlphaFoldDB" id="A0A2U0HZL8"/>
<protein>
    <submittedName>
        <fullName evidence="4">Uncharacterized protein</fullName>
    </submittedName>
</protein>
<gene>
    <name evidence="4" type="ORF">DDV96_11020</name>
</gene>
<evidence type="ECO:0000313" key="5">
    <source>
        <dbReference type="Proteomes" id="UP000245962"/>
    </source>
</evidence>
<name>A0A2U0HZL8_9FLAO</name>
<keyword evidence="5" id="KW-1185">Reference proteome</keyword>
<evidence type="ECO:0000313" key="4">
    <source>
        <dbReference type="EMBL" id="PVW14322.1"/>
    </source>
</evidence>
<dbReference type="OrthoDB" id="1182336at2"/>
<reference evidence="4 5" key="1">
    <citation type="submission" date="2018-04" db="EMBL/GenBank/DDBJ databases">
        <title>Marixanthomonas spongiae HN-E44 sp. nov., isolated from a marine sponge.</title>
        <authorList>
            <person name="Luo L."/>
            <person name="Zhuang L."/>
        </authorList>
    </citation>
    <scope>NUCLEOTIDE SEQUENCE [LARGE SCALE GENOMIC DNA]</scope>
    <source>
        <strain evidence="4 5">HN-E44</strain>
    </source>
</reference>
<comment type="caution">
    <text evidence="4">The sequence shown here is derived from an EMBL/GenBank/DDBJ whole genome shotgun (WGS) entry which is preliminary data.</text>
</comment>
<evidence type="ECO:0000259" key="2">
    <source>
        <dbReference type="Pfam" id="PF18962"/>
    </source>
</evidence>
<dbReference type="InterPro" id="IPR026444">
    <property type="entry name" value="Secre_tail"/>
</dbReference>
<feature type="domain" description="DUF7452" evidence="3">
    <location>
        <begin position="195"/>
        <end position="315"/>
    </location>
</feature>
<evidence type="ECO:0000259" key="3">
    <source>
        <dbReference type="Pfam" id="PF24249"/>
    </source>
</evidence>
<dbReference type="Proteomes" id="UP000245962">
    <property type="component" value="Unassembled WGS sequence"/>
</dbReference>
<dbReference type="EMBL" id="QEHR01000006">
    <property type="protein sequence ID" value="PVW14322.1"/>
    <property type="molecule type" value="Genomic_DNA"/>
</dbReference>
<proteinExistence type="predicted"/>